<keyword evidence="5 10" id="KW-0133">Cell shape</keyword>
<evidence type="ECO:0000256" key="3">
    <source>
        <dbReference type="ARBA" id="ARBA00022676"/>
    </source>
</evidence>
<dbReference type="InterPro" id="IPR004276">
    <property type="entry name" value="GlycoTrans_28_N"/>
</dbReference>
<comment type="catalytic activity">
    <reaction evidence="10">
        <text>di-trans,octa-cis-undecaprenyl diphospho-N-acetyl-alpha-D-muramoyl-L-alanyl-D-glutamyl-meso-2,6-diaminopimeloyl-D-alanyl-D-alanine + UDP-N-acetyl-alpha-D-glucosamine = di-trans,octa-cis-undecaprenyl diphospho-[N-acetyl-alpha-D-glucosaminyl-(1-&gt;4)]-N-acetyl-alpha-D-muramoyl-L-alanyl-D-glutamyl-meso-2,6-diaminopimeloyl-D-alanyl-D-alanine + UDP + H(+)</text>
        <dbReference type="Rhea" id="RHEA:31227"/>
        <dbReference type="ChEBI" id="CHEBI:15378"/>
        <dbReference type="ChEBI" id="CHEBI:57705"/>
        <dbReference type="ChEBI" id="CHEBI:58223"/>
        <dbReference type="ChEBI" id="CHEBI:61387"/>
        <dbReference type="ChEBI" id="CHEBI:61388"/>
        <dbReference type="EC" id="2.4.1.227"/>
    </reaction>
</comment>
<proteinExistence type="inferred from homology"/>
<feature type="domain" description="Glycosyl transferase family 28 C-terminal" evidence="12">
    <location>
        <begin position="187"/>
        <end position="351"/>
    </location>
</feature>
<evidence type="ECO:0000259" key="11">
    <source>
        <dbReference type="Pfam" id="PF03033"/>
    </source>
</evidence>
<dbReference type="EC" id="2.4.1.227" evidence="10"/>
<evidence type="ECO:0000259" key="12">
    <source>
        <dbReference type="Pfam" id="PF04101"/>
    </source>
</evidence>
<evidence type="ECO:0000256" key="7">
    <source>
        <dbReference type="ARBA" id="ARBA00023136"/>
    </source>
</evidence>
<comment type="caution">
    <text evidence="10">Lacks conserved residue(s) required for the propagation of feature annotation.</text>
</comment>
<feature type="binding site" evidence="10">
    <location>
        <position position="294"/>
    </location>
    <ligand>
        <name>UDP-N-acetyl-alpha-D-glucosamine</name>
        <dbReference type="ChEBI" id="CHEBI:57705"/>
    </ligand>
</feature>
<evidence type="ECO:0000256" key="8">
    <source>
        <dbReference type="ARBA" id="ARBA00023306"/>
    </source>
</evidence>
<comment type="function">
    <text evidence="10">Cell wall formation. Catalyzes the transfer of a GlcNAc subunit on undecaprenyl-pyrophosphoryl-MurNAc-pentapeptide (lipid intermediate I) to form undecaprenyl-pyrophosphoryl-MurNAc-(pentapeptide)GlcNAc (lipid intermediate II).</text>
</comment>
<comment type="pathway">
    <text evidence="10">Cell wall biogenesis; peptidoglycan biosynthesis.</text>
</comment>
<reference evidence="13 14" key="1">
    <citation type="submission" date="2022-04" db="EMBL/GenBank/DDBJ databases">
        <title>Rhizobium coralii sp. nov., isolated from coral Turbinaria peltata.</title>
        <authorList>
            <person name="Sun H."/>
        </authorList>
    </citation>
    <scope>NUCLEOTIDE SEQUENCE [LARGE SCALE GENOMIC DNA]</scope>
    <source>
        <strain evidence="13 14">NTR19</strain>
    </source>
</reference>
<evidence type="ECO:0000256" key="2">
    <source>
        <dbReference type="ARBA" id="ARBA00022618"/>
    </source>
</evidence>
<feature type="domain" description="Glycosyltransferase family 28 N-terminal" evidence="11">
    <location>
        <begin position="6"/>
        <end position="141"/>
    </location>
</feature>
<keyword evidence="2 10" id="KW-0132">Cell division</keyword>
<evidence type="ECO:0000256" key="6">
    <source>
        <dbReference type="ARBA" id="ARBA00022984"/>
    </source>
</evidence>
<dbReference type="Pfam" id="PF03033">
    <property type="entry name" value="Glyco_transf_28"/>
    <property type="match status" value="1"/>
</dbReference>
<keyword evidence="1 10" id="KW-1003">Cell membrane</keyword>
<dbReference type="PANTHER" id="PTHR21015">
    <property type="entry name" value="UDP-N-ACETYLGLUCOSAMINE--N-ACETYLMURAMYL-(PENTAPEPTIDE) PYROPHOSPHORYL-UNDECAPRENOL N-ACETYLGLUCOSAMINE TRANSFERASE 1"/>
    <property type="match status" value="1"/>
</dbReference>
<keyword evidence="9 10" id="KW-0961">Cell wall biogenesis/degradation</keyword>
<evidence type="ECO:0000256" key="10">
    <source>
        <dbReference type="HAMAP-Rule" id="MF_00033"/>
    </source>
</evidence>
<comment type="subcellular location">
    <subcellularLocation>
        <location evidence="10">Cell membrane</location>
        <topology evidence="10">Peripheral membrane protein</topology>
        <orientation evidence="10">Cytoplasmic side</orientation>
    </subcellularLocation>
</comment>
<dbReference type="GO" id="GO:0016757">
    <property type="term" value="F:glycosyltransferase activity"/>
    <property type="evidence" value="ECO:0007669"/>
    <property type="project" value="UniProtKB-KW"/>
</dbReference>
<dbReference type="CDD" id="cd03785">
    <property type="entry name" value="GT28_MurG"/>
    <property type="match status" value="1"/>
</dbReference>
<keyword evidence="6 10" id="KW-0573">Peptidoglycan synthesis</keyword>
<keyword evidence="14" id="KW-1185">Reference proteome</keyword>
<dbReference type="InterPro" id="IPR007235">
    <property type="entry name" value="Glyco_trans_28_C"/>
</dbReference>
<evidence type="ECO:0000256" key="9">
    <source>
        <dbReference type="ARBA" id="ARBA00023316"/>
    </source>
</evidence>
<dbReference type="PANTHER" id="PTHR21015:SF22">
    <property type="entry name" value="GLYCOSYLTRANSFERASE"/>
    <property type="match status" value="1"/>
</dbReference>
<dbReference type="Gene3D" id="3.40.50.2000">
    <property type="entry name" value="Glycogen Phosphorylase B"/>
    <property type="match status" value="2"/>
</dbReference>
<feature type="binding site" evidence="10">
    <location>
        <position position="193"/>
    </location>
    <ligand>
        <name>UDP-N-acetyl-alpha-D-glucosamine</name>
        <dbReference type="ChEBI" id="CHEBI:57705"/>
    </ligand>
</feature>
<feature type="binding site" evidence="10">
    <location>
        <position position="165"/>
    </location>
    <ligand>
        <name>UDP-N-acetyl-alpha-D-glucosamine</name>
        <dbReference type="ChEBI" id="CHEBI:57705"/>
    </ligand>
</feature>
<dbReference type="EMBL" id="JALPRY010000001">
    <property type="protein sequence ID" value="MCK8778612.1"/>
    <property type="molecule type" value="Genomic_DNA"/>
</dbReference>
<evidence type="ECO:0000256" key="1">
    <source>
        <dbReference type="ARBA" id="ARBA00022475"/>
    </source>
</evidence>
<keyword evidence="4 10" id="KW-0808">Transferase</keyword>
<dbReference type="Proteomes" id="UP001202827">
    <property type="component" value="Unassembled WGS sequence"/>
</dbReference>
<evidence type="ECO:0000256" key="5">
    <source>
        <dbReference type="ARBA" id="ARBA00022960"/>
    </source>
</evidence>
<dbReference type="SUPFAM" id="SSF53756">
    <property type="entry name" value="UDP-Glycosyltransferase/glycogen phosphorylase"/>
    <property type="match status" value="1"/>
</dbReference>
<keyword evidence="8 10" id="KW-0131">Cell cycle</keyword>
<feature type="binding site" evidence="10">
    <location>
        <position position="124"/>
    </location>
    <ligand>
        <name>UDP-N-acetyl-alpha-D-glucosamine</name>
        <dbReference type="ChEBI" id="CHEBI:57705"/>
    </ligand>
</feature>
<name>A0ABT0IL69_9HYPH</name>
<accession>A0ABT0IL69</accession>
<organism evidence="13 14">
    <name type="scientific">Neorhizobium turbinariae</name>
    <dbReference type="NCBI Taxonomy" id="2937795"/>
    <lineage>
        <taxon>Bacteria</taxon>
        <taxon>Pseudomonadati</taxon>
        <taxon>Pseudomonadota</taxon>
        <taxon>Alphaproteobacteria</taxon>
        <taxon>Hyphomicrobiales</taxon>
        <taxon>Rhizobiaceae</taxon>
        <taxon>Rhizobium/Agrobacterium group</taxon>
        <taxon>Neorhizobium</taxon>
    </lineage>
</organism>
<sequence>MSKGIILLAAGGTGGHLFPAEALAHELKARGYAVHLVTDSRAERFAGKFPADEIHVVPSATFASKNPVAMLRTGWKLWTGLRAARRLINRLKPLAVVGFGGYPTVPPLLAATSLGVPSMIHEQNAVMGRANKMLASKVQAIAGGFLPEDKGAYAGKTVTTGNPVRPAVLEAAKTAYVASRGTDPFRLVVFGGSQGAQFFSSAIPTALSLLSDAERDRLVVTQQARPEDKDRVTSCFAKLNSPADISSFFSDMAERLAMAHLVICRSGASTVSEIAVIGRPSVLVPYPHALDHDQAANAEALVATGGAKVVKQSDLSPGKLASIISGAMKDPDKLERMAAAAKSAGHPNATDLLADMVAVIAERKSVTEFKASLGKATQNAGVHA</sequence>
<protein>
    <recommendedName>
        <fullName evidence="10">UDP-N-acetylglucosamine--N-acetylmuramyl-(pentapeptide) pyrophosphoryl-undecaprenol N-acetylglucosamine transferase</fullName>
        <ecNumber evidence="10">2.4.1.227</ecNumber>
    </recommendedName>
    <alternativeName>
        <fullName evidence="10">Undecaprenyl-PP-MurNAc-pentapeptide-UDPGlcNAc GlcNAc transferase</fullName>
    </alternativeName>
</protein>
<keyword evidence="7 10" id="KW-0472">Membrane</keyword>
<evidence type="ECO:0000313" key="13">
    <source>
        <dbReference type="EMBL" id="MCK8778612.1"/>
    </source>
</evidence>
<comment type="caution">
    <text evidence="13">The sequence shown here is derived from an EMBL/GenBank/DDBJ whole genome shotgun (WGS) entry which is preliminary data.</text>
</comment>
<evidence type="ECO:0000256" key="4">
    <source>
        <dbReference type="ARBA" id="ARBA00022679"/>
    </source>
</evidence>
<feature type="binding site" evidence="10">
    <location>
        <begin position="13"/>
        <end position="15"/>
    </location>
    <ligand>
        <name>UDP-N-acetyl-alpha-D-glucosamine</name>
        <dbReference type="ChEBI" id="CHEBI:57705"/>
    </ligand>
</feature>
<dbReference type="HAMAP" id="MF_00033">
    <property type="entry name" value="MurG"/>
    <property type="match status" value="1"/>
</dbReference>
<dbReference type="NCBIfam" id="TIGR01133">
    <property type="entry name" value="murG"/>
    <property type="match status" value="1"/>
</dbReference>
<dbReference type="RefSeq" id="WP_248681496.1">
    <property type="nucleotide sequence ID" value="NZ_JALPRY010000001.1"/>
</dbReference>
<gene>
    <name evidence="10 13" type="primary">murG</name>
    <name evidence="13" type="ORF">M0654_01330</name>
</gene>
<keyword evidence="3 10" id="KW-0328">Glycosyltransferase</keyword>
<dbReference type="Pfam" id="PF04101">
    <property type="entry name" value="Glyco_tran_28_C"/>
    <property type="match status" value="1"/>
</dbReference>
<evidence type="ECO:0000313" key="14">
    <source>
        <dbReference type="Proteomes" id="UP001202827"/>
    </source>
</evidence>
<dbReference type="InterPro" id="IPR006009">
    <property type="entry name" value="GlcNAc_MurG"/>
</dbReference>
<comment type="similarity">
    <text evidence="10">Belongs to the glycosyltransferase 28 family. MurG subfamily.</text>
</comment>